<proteinExistence type="predicted"/>
<accession>A0A3R6WUE9</accession>
<comment type="caution">
    <text evidence="2">The sequence shown here is derived from an EMBL/GenBank/DDBJ whole genome shotgun (WGS) entry which is preliminary data.</text>
</comment>
<name>A0A3R6WUE9_9STRA</name>
<evidence type="ECO:0000256" key="1">
    <source>
        <dbReference type="SAM" id="Phobius"/>
    </source>
</evidence>
<feature type="transmembrane region" description="Helical" evidence="1">
    <location>
        <begin position="121"/>
        <end position="143"/>
    </location>
</feature>
<evidence type="ECO:0000313" key="3">
    <source>
        <dbReference type="Proteomes" id="UP000285060"/>
    </source>
</evidence>
<evidence type="ECO:0000313" key="2">
    <source>
        <dbReference type="EMBL" id="RHY35376.1"/>
    </source>
</evidence>
<gene>
    <name evidence="2" type="ORF">DYB32_000134</name>
</gene>
<feature type="transmembrane region" description="Helical" evidence="1">
    <location>
        <begin position="45"/>
        <end position="64"/>
    </location>
</feature>
<sequence length="228" mass="24963">MARSSPKFPRCGLLTCGRVGTEWHVQTQSLAFTAKYMFHQHPVRFAVAAFATTWVFASVVVEFFEHAINADIDSNVEAFWLLVLTMVRTFYGLLRHFDGRLDTQSTAGLGSTPPKSFQGQVAIALGGIVGGAVINALITTVLIESLRVTDAEESTVSFQASRHALCHLHKSTMYVLDRKTAAVKFRTTKLLSEPPAAHAVATMDALERKMHAVHSTLVVHSTRQPKGA</sequence>
<protein>
    <submittedName>
        <fullName evidence="2">Uncharacterized protein</fullName>
    </submittedName>
</protein>
<keyword evidence="1" id="KW-0812">Transmembrane</keyword>
<keyword evidence="1" id="KW-1133">Transmembrane helix</keyword>
<reference evidence="2 3" key="1">
    <citation type="submission" date="2018-08" db="EMBL/GenBank/DDBJ databases">
        <title>Aphanomyces genome sequencing and annotation.</title>
        <authorList>
            <person name="Minardi D."/>
            <person name="Oidtmann B."/>
            <person name="Van Der Giezen M."/>
            <person name="Studholme D.J."/>
        </authorList>
    </citation>
    <scope>NUCLEOTIDE SEQUENCE [LARGE SCALE GENOMIC DNA]</scope>
    <source>
        <strain evidence="2 3">NJM0002</strain>
    </source>
</reference>
<keyword evidence="3" id="KW-1185">Reference proteome</keyword>
<dbReference type="VEuPathDB" id="FungiDB:H310_13133"/>
<keyword evidence="1" id="KW-0472">Membrane</keyword>
<dbReference type="Proteomes" id="UP000285060">
    <property type="component" value="Unassembled WGS sequence"/>
</dbReference>
<dbReference type="AlphaFoldDB" id="A0A3R6WUE9"/>
<organism evidence="2 3">
    <name type="scientific">Aphanomyces invadans</name>
    <dbReference type="NCBI Taxonomy" id="157072"/>
    <lineage>
        <taxon>Eukaryota</taxon>
        <taxon>Sar</taxon>
        <taxon>Stramenopiles</taxon>
        <taxon>Oomycota</taxon>
        <taxon>Saprolegniomycetes</taxon>
        <taxon>Saprolegniales</taxon>
        <taxon>Verrucalvaceae</taxon>
        <taxon>Aphanomyces</taxon>
    </lineage>
</organism>
<dbReference type="EMBL" id="QUSY01000003">
    <property type="protein sequence ID" value="RHY35376.1"/>
    <property type="molecule type" value="Genomic_DNA"/>
</dbReference>